<dbReference type="CDD" id="cd00038">
    <property type="entry name" value="CAP_ED"/>
    <property type="match status" value="1"/>
</dbReference>
<evidence type="ECO:0000313" key="4">
    <source>
        <dbReference type="Proteomes" id="UP001166293"/>
    </source>
</evidence>
<dbReference type="InterPro" id="IPR000595">
    <property type="entry name" value="cNMP-bd_dom"/>
</dbReference>
<evidence type="ECO:0000259" key="2">
    <source>
        <dbReference type="PROSITE" id="PS51063"/>
    </source>
</evidence>
<dbReference type="SMART" id="SM00100">
    <property type="entry name" value="cNMP"/>
    <property type="match status" value="1"/>
</dbReference>
<dbReference type="InterPro" id="IPR012318">
    <property type="entry name" value="HTH_CRP"/>
</dbReference>
<dbReference type="Pfam" id="PF00027">
    <property type="entry name" value="cNMP_binding"/>
    <property type="match status" value="1"/>
</dbReference>
<dbReference type="Pfam" id="PF13545">
    <property type="entry name" value="HTH_Crp_2"/>
    <property type="match status" value="1"/>
</dbReference>
<dbReference type="PANTHER" id="PTHR24567">
    <property type="entry name" value="CRP FAMILY TRANSCRIPTIONAL REGULATORY PROTEIN"/>
    <property type="match status" value="1"/>
</dbReference>
<dbReference type="Proteomes" id="UP001166293">
    <property type="component" value="Unassembled WGS sequence"/>
</dbReference>
<accession>A0ABS6NCV7</accession>
<sequence length="243" mass="26341">MPVLGDQTVSNPKREAIARKSLLLSALPPEMTDALIAKSGSRKVGRGETIFLHGERASAIYIVLEGWVKLYRIAPNGNEAVVAVMTQGQSFGEAVALQRLPFPVSSEAVTDAEIMSIETSHFRAAIQEHPEMALSVLGGAYAHLHRLVTEIEDLKARTGAQRVAEFLLDLCNVDEGGCMVTLPYDKVLIAGRLGMKPESLSRAFAKLRSVGVRVQKAHAVIEKVEALRAYAEEDPANAWSKAL</sequence>
<proteinExistence type="predicted"/>
<keyword evidence="4" id="KW-1185">Reference proteome</keyword>
<dbReference type="InterPro" id="IPR050397">
    <property type="entry name" value="Env_Response_Regulators"/>
</dbReference>
<dbReference type="PROSITE" id="PS51063">
    <property type="entry name" value="HTH_CRP_2"/>
    <property type="match status" value="1"/>
</dbReference>
<gene>
    <name evidence="3" type="ORF">KUH32_17850</name>
</gene>
<evidence type="ECO:0000259" key="1">
    <source>
        <dbReference type="PROSITE" id="PS50042"/>
    </source>
</evidence>
<comment type="caution">
    <text evidence="3">The sequence shown here is derived from an EMBL/GenBank/DDBJ whole genome shotgun (WGS) entry which is preliminary data.</text>
</comment>
<name>A0ABS6NCV7_9RHOB</name>
<feature type="domain" description="Cyclic nucleotide-binding" evidence="1">
    <location>
        <begin position="23"/>
        <end position="132"/>
    </location>
</feature>
<reference evidence="3" key="1">
    <citation type="submission" date="2021-06" db="EMBL/GenBank/DDBJ databases">
        <title>Thalassococcus sp. CAU 1522 isolated from sea sand, Republic of Korea.</title>
        <authorList>
            <person name="Kim W."/>
        </authorList>
    </citation>
    <scope>NUCLEOTIDE SEQUENCE</scope>
    <source>
        <strain evidence="3">CAU 1522</strain>
    </source>
</reference>
<feature type="domain" description="HTH crp-type" evidence="2">
    <location>
        <begin position="157"/>
        <end position="225"/>
    </location>
</feature>
<organism evidence="3 4">
    <name type="scientific">Thalassococcus arenae</name>
    <dbReference type="NCBI Taxonomy" id="2851652"/>
    <lineage>
        <taxon>Bacteria</taxon>
        <taxon>Pseudomonadati</taxon>
        <taxon>Pseudomonadota</taxon>
        <taxon>Alphaproteobacteria</taxon>
        <taxon>Rhodobacterales</taxon>
        <taxon>Roseobacteraceae</taxon>
        <taxon>Thalassococcus</taxon>
    </lineage>
</organism>
<protein>
    <submittedName>
        <fullName evidence="3">Crp/Fnr family transcriptional regulator</fullName>
    </submittedName>
</protein>
<dbReference type="PROSITE" id="PS50042">
    <property type="entry name" value="CNMP_BINDING_3"/>
    <property type="match status" value="1"/>
</dbReference>
<evidence type="ECO:0000313" key="3">
    <source>
        <dbReference type="EMBL" id="MBV2361633.1"/>
    </source>
</evidence>
<dbReference type="PANTHER" id="PTHR24567:SF74">
    <property type="entry name" value="HTH-TYPE TRANSCRIPTIONAL REGULATOR ARCR"/>
    <property type="match status" value="1"/>
</dbReference>
<dbReference type="EMBL" id="JAHRWL010000003">
    <property type="protein sequence ID" value="MBV2361633.1"/>
    <property type="molecule type" value="Genomic_DNA"/>
</dbReference>